<feature type="region of interest" description="Disordered" evidence="1">
    <location>
        <begin position="51"/>
        <end position="84"/>
    </location>
</feature>
<name>A0ABN8IWW7_9NEOP</name>
<keyword evidence="3" id="KW-1185">Reference proteome</keyword>
<dbReference type="EMBL" id="OW152816">
    <property type="protein sequence ID" value="CAH2066377.1"/>
    <property type="molecule type" value="Genomic_DNA"/>
</dbReference>
<feature type="compositionally biased region" description="Basic residues" evidence="1">
    <location>
        <begin position="63"/>
        <end position="79"/>
    </location>
</feature>
<proteinExistence type="predicted"/>
<organism evidence="2 3">
    <name type="scientific">Iphiclides podalirius</name>
    <name type="common">scarce swallowtail</name>
    <dbReference type="NCBI Taxonomy" id="110791"/>
    <lineage>
        <taxon>Eukaryota</taxon>
        <taxon>Metazoa</taxon>
        <taxon>Ecdysozoa</taxon>
        <taxon>Arthropoda</taxon>
        <taxon>Hexapoda</taxon>
        <taxon>Insecta</taxon>
        <taxon>Pterygota</taxon>
        <taxon>Neoptera</taxon>
        <taxon>Endopterygota</taxon>
        <taxon>Lepidoptera</taxon>
        <taxon>Glossata</taxon>
        <taxon>Ditrysia</taxon>
        <taxon>Papilionoidea</taxon>
        <taxon>Papilionidae</taxon>
        <taxon>Papilioninae</taxon>
        <taxon>Iphiclides</taxon>
    </lineage>
</organism>
<dbReference type="Proteomes" id="UP000837857">
    <property type="component" value="Chromosome 4"/>
</dbReference>
<protein>
    <submittedName>
        <fullName evidence="2">Uncharacterized protein</fullName>
    </submittedName>
</protein>
<feature type="compositionally biased region" description="Low complexity" evidence="1">
    <location>
        <begin position="51"/>
        <end position="62"/>
    </location>
</feature>
<evidence type="ECO:0000313" key="2">
    <source>
        <dbReference type="EMBL" id="CAH2066377.1"/>
    </source>
</evidence>
<feature type="non-terminal residue" evidence="2">
    <location>
        <position position="146"/>
    </location>
</feature>
<evidence type="ECO:0000313" key="3">
    <source>
        <dbReference type="Proteomes" id="UP000837857"/>
    </source>
</evidence>
<sequence>MKSACVQADYCASAVAAGVGGVHPIAVTQTQRGRSSERGATCVGRLLRATAARAAAPRSPRGSTHRLHRHHGSRPHRNAARNARPPANTLQAYATQISMFFFSHRACRATEGRCARTAVRGAGPARCVTHPSRRFLACSRNRPSAE</sequence>
<accession>A0ABN8IWW7</accession>
<reference evidence="2" key="1">
    <citation type="submission" date="2022-03" db="EMBL/GenBank/DDBJ databases">
        <authorList>
            <person name="Martin H S."/>
        </authorList>
    </citation>
    <scope>NUCLEOTIDE SEQUENCE</scope>
</reference>
<evidence type="ECO:0000256" key="1">
    <source>
        <dbReference type="SAM" id="MobiDB-lite"/>
    </source>
</evidence>
<gene>
    <name evidence="2" type="ORF">IPOD504_LOCUS13403</name>
</gene>